<evidence type="ECO:0000256" key="2">
    <source>
        <dbReference type="ARBA" id="ARBA00023002"/>
    </source>
</evidence>
<reference evidence="5 6" key="1">
    <citation type="journal article" date="2020" name="J. Bacteriol.">
        <title>Aerococcus urinae Isolated from Women with Lower Urinary Tract Symptoms: In Vitro Aggregation and Genome Analysis.</title>
        <authorList>
            <person name="Hilt E.E."/>
            <person name="Putonti C."/>
            <person name="Thomas-White K."/>
            <person name="Lewis A.L."/>
            <person name="Visick K.L."/>
            <person name="Gilbert N.M."/>
            <person name="Wolfe A.J."/>
        </authorList>
    </citation>
    <scope>NUCLEOTIDE SEQUENCE [LARGE SCALE GENOMIC DNA]</scope>
    <source>
        <strain evidence="5 6">UMB1016</strain>
    </source>
</reference>
<proteinExistence type="inferred from homology"/>
<reference evidence="4" key="2">
    <citation type="submission" date="2022-09" db="EMBL/GenBank/DDBJ databases">
        <title>Aerococcus urinae taxonomy study.</title>
        <authorList>
            <person name="Christensen J."/>
            <person name="Senneby E."/>
        </authorList>
    </citation>
    <scope>NUCLEOTIDE SEQUENCE</scope>
    <source>
        <strain evidence="4">LUND-41-B12</strain>
    </source>
</reference>
<dbReference type="InterPro" id="IPR029479">
    <property type="entry name" value="Nitroreductase"/>
</dbReference>
<organism evidence="4 7">
    <name type="scientific">Aerococcus mictus</name>
    <dbReference type="NCBI Taxonomy" id="2976810"/>
    <lineage>
        <taxon>Bacteria</taxon>
        <taxon>Bacillati</taxon>
        <taxon>Bacillota</taxon>
        <taxon>Bacilli</taxon>
        <taxon>Lactobacillales</taxon>
        <taxon>Aerococcaceae</taxon>
        <taxon>Aerococcus</taxon>
    </lineage>
</organism>
<accession>A0A9Q4DF23</accession>
<gene>
    <name evidence="5" type="ORF">DBT44_0009765</name>
    <name evidence="4" type="ORF">ODY61_09045</name>
</gene>
<name>A0A1E9PJD9_9LACT</name>
<protein>
    <submittedName>
        <fullName evidence="4">Nitroreductase family protein</fullName>
    </submittedName>
</protein>
<dbReference type="Gene3D" id="3.40.109.10">
    <property type="entry name" value="NADH Oxidase"/>
    <property type="match status" value="1"/>
</dbReference>
<keyword evidence="2" id="KW-0560">Oxidoreductase</keyword>
<dbReference type="AlphaFoldDB" id="A0A1E9PJD9"/>
<keyword evidence="6" id="KW-1185">Reference proteome</keyword>
<evidence type="ECO:0000313" key="6">
    <source>
        <dbReference type="Proteomes" id="UP000250354"/>
    </source>
</evidence>
<dbReference type="Proteomes" id="UP001069047">
    <property type="component" value="Unassembled WGS sequence"/>
</dbReference>
<dbReference type="RefSeq" id="WP_070558976.1">
    <property type="nucleotide sequence ID" value="NZ_CAJHLJ010000015.1"/>
</dbReference>
<dbReference type="InterPro" id="IPR000415">
    <property type="entry name" value="Nitroreductase-like"/>
</dbReference>
<dbReference type="PANTHER" id="PTHR43673:SF10">
    <property type="entry name" value="NADH DEHYDROGENASE_NAD(P)H NITROREDUCTASE XCC3605-RELATED"/>
    <property type="match status" value="1"/>
</dbReference>
<feature type="domain" description="Nitroreductase" evidence="3">
    <location>
        <begin position="15"/>
        <end position="191"/>
    </location>
</feature>
<evidence type="ECO:0000259" key="3">
    <source>
        <dbReference type="Pfam" id="PF00881"/>
    </source>
</evidence>
<dbReference type="EMBL" id="CP145132">
    <property type="protein sequence ID" value="WWC54642.1"/>
    <property type="molecule type" value="Genomic_DNA"/>
</dbReference>
<evidence type="ECO:0000313" key="4">
    <source>
        <dbReference type="EMBL" id="MCY3088253.1"/>
    </source>
</evidence>
<dbReference type="EMBL" id="JAOTMY010000006">
    <property type="protein sequence ID" value="MCY3088253.1"/>
    <property type="molecule type" value="Genomic_DNA"/>
</dbReference>
<dbReference type="Pfam" id="PF00881">
    <property type="entry name" value="Nitroreductase"/>
    <property type="match status" value="1"/>
</dbReference>
<accession>A0A1E9PJD9</accession>
<reference evidence="5" key="3">
    <citation type="submission" date="2024-02" db="EMBL/GenBank/DDBJ databases">
        <authorList>
            <person name="Choi B."/>
        </authorList>
    </citation>
    <scope>NUCLEOTIDE SEQUENCE</scope>
    <source>
        <strain evidence="5">UMB1016</strain>
    </source>
</reference>
<evidence type="ECO:0000313" key="7">
    <source>
        <dbReference type="Proteomes" id="UP001069047"/>
    </source>
</evidence>
<evidence type="ECO:0000313" key="5">
    <source>
        <dbReference type="EMBL" id="WWC54642.1"/>
    </source>
</evidence>
<dbReference type="CDD" id="cd02137">
    <property type="entry name" value="MhqN-like"/>
    <property type="match status" value="1"/>
</dbReference>
<dbReference type="GO" id="GO:0016491">
    <property type="term" value="F:oxidoreductase activity"/>
    <property type="evidence" value="ECO:0007669"/>
    <property type="project" value="UniProtKB-KW"/>
</dbReference>
<sequence length="218" mass="24679">MTGIKNNDFSDVVFKRRSVRHFDPNVKISRDELKQIVKETVTAPSACNLQSWHFEIVDNEAGKEKLKSYFIPFNTPQIDSCSAMVLVFGDTQSHKNYRKAWEDDYHAGKITKEEMEDNFSRILYRYEDGPRDFLVNDATVDAAMAAMQLLLVARAHGYEGNAIAGYDTTKAAETFGLDPYRYIPVMAVALGIPAKNGPAEEDHSDRYGLDTILHFVDE</sequence>
<comment type="similarity">
    <text evidence="1">Belongs to the nitroreductase family.</text>
</comment>
<dbReference type="PANTHER" id="PTHR43673">
    <property type="entry name" value="NAD(P)H NITROREDUCTASE YDGI-RELATED"/>
    <property type="match status" value="1"/>
</dbReference>
<dbReference type="GeneID" id="86859224"/>
<dbReference type="Proteomes" id="UP000250354">
    <property type="component" value="Chromosome"/>
</dbReference>
<dbReference type="SUPFAM" id="SSF55469">
    <property type="entry name" value="FMN-dependent nitroreductase-like"/>
    <property type="match status" value="1"/>
</dbReference>
<evidence type="ECO:0000256" key="1">
    <source>
        <dbReference type="ARBA" id="ARBA00007118"/>
    </source>
</evidence>